<dbReference type="EMBL" id="JAGMUU010000004">
    <property type="protein sequence ID" value="KAH7155782.1"/>
    <property type="molecule type" value="Genomic_DNA"/>
</dbReference>
<proteinExistence type="predicted"/>
<gene>
    <name evidence="2" type="ORF">B0J13DRAFT_234204</name>
</gene>
<name>A0A9P9F8K3_9HYPO</name>
<keyword evidence="1" id="KW-0472">Membrane</keyword>
<feature type="transmembrane region" description="Helical" evidence="1">
    <location>
        <begin position="77"/>
        <end position="100"/>
    </location>
</feature>
<evidence type="ECO:0000313" key="3">
    <source>
        <dbReference type="Proteomes" id="UP000717696"/>
    </source>
</evidence>
<dbReference type="AlphaFoldDB" id="A0A9P9F8K3"/>
<keyword evidence="1" id="KW-0812">Transmembrane</keyword>
<protein>
    <submittedName>
        <fullName evidence="2">Uncharacterized protein</fullName>
    </submittedName>
</protein>
<keyword evidence="3" id="KW-1185">Reference proteome</keyword>
<sequence>MALPGQAADRGLGCLRQLRCRNGSRCVLLIHLLSARPSFLASASFLSSCSRLEICTCRLRQNPPLYSSLFRAKSQTVWIILLSIFSSPYAVLPACLFFLGTKIVQNQVFCLRLFARRPGQLHPRYVSIQHLIDGPLMAINRCPTDLAVSTISGAVPPDAGA</sequence>
<dbReference type="Proteomes" id="UP000717696">
    <property type="component" value="Unassembled WGS sequence"/>
</dbReference>
<keyword evidence="1" id="KW-1133">Transmembrane helix</keyword>
<organism evidence="2 3">
    <name type="scientific">Dactylonectria estremocensis</name>
    <dbReference type="NCBI Taxonomy" id="1079267"/>
    <lineage>
        <taxon>Eukaryota</taxon>
        <taxon>Fungi</taxon>
        <taxon>Dikarya</taxon>
        <taxon>Ascomycota</taxon>
        <taxon>Pezizomycotina</taxon>
        <taxon>Sordariomycetes</taxon>
        <taxon>Hypocreomycetidae</taxon>
        <taxon>Hypocreales</taxon>
        <taxon>Nectriaceae</taxon>
        <taxon>Dactylonectria</taxon>
    </lineage>
</organism>
<comment type="caution">
    <text evidence="2">The sequence shown here is derived from an EMBL/GenBank/DDBJ whole genome shotgun (WGS) entry which is preliminary data.</text>
</comment>
<evidence type="ECO:0000313" key="2">
    <source>
        <dbReference type="EMBL" id="KAH7155782.1"/>
    </source>
</evidence>
<reference evidence="2" key="1">
    <citation type="journal article" date="2021" name="Nat. Commun.">
        <title>Genetic determinants of endophytism in the Arabidopsis root mycobiome.</title>
        <authorList>
            <person name="Mesny F."/>
            <person name="Miyauchi S."/>
            <person name="Thiergart T."/>
            <person name="Pickel B."/>
            <person name="Atanasova L."/>
            <person name="Karlsson M."/>
            <person name="Huettel B."/>
            <person name="Barry K.W."/>
            <person name="Haridas S."/>
            <person name="Chen C."/>
            <person name="Bauer D."/>
            <person name="Andreopoulos W."/>
            <person name="Pangilinan J."/>
            <person name="LaButti K."/>
            <person name="Riley R."/>
            <person name="Lipzen A."/>
            <person name="Clum A."/>
            <person name="Drula E."/>
            <person name="Henrissat B."/>
            <person name="Kohler A."/>
            <person name="Grigoriev I.V."/>
            <person name="Martin F.M."/>
            <person name="Hacquard S."/>
        </authorList>
    </citation>
    <scope>NUCLEOTIDE SEQUENCE</scope>
    <source>
        <strain evidence="2">MPI-CAGE-AT-0021</strain>
    </source>
</reference>
<evidence type="ECO:0000256" key="1">
    <source>
        <dbReference type="SAM" id="Phobius"/>
    </source>
</evidence>
<accession>A0A9P9F8K3</accession>